<protein>
    <submittedName>
        <fullName evidence="2">Uncharacterized protein</fullName>
    </submittedName>
</protein>
<feature type="transmembrane region" description="Helical" evidence="1">
    <location>
        <begin position="47"/>
        <end position="68"/>
    </location>
</feature>
<keyword evidence="1" id="KW-1133">Transmembrane helix</keyword>
<dbReference type="AlphaFoldDB" id="A0A5N6JWR1"/>
<dbReference type="Proteomes" id="UP000326757">
    <property type="component" value="Unassembled WGS sequence"/>
</dbReference>
<name>A0A5N6JWR1_MONLA</name>
<proteinExistence type="predicted"/>
<keyword evidence="3" id="KW-1185">Reference proteome</keyword>
<sequence length="79" mass="9452">MFMGWMSVAKSPDERSFELNPRSWRHQRSMSQIQIQIQSRTLHRAPFHFIFIYCIKSIYSLVHLILYIKDSQSQHGLAK</sequence>
<keyword evidence="1" id="KW-0812">Transmembrane</keyword>
<comment type="caution">
    <text evidence="2">The sequence shown here is derived from an EMBL/GenBank/DDBJ whole genome shotgun (WGS) entry which is preliminary data.</text>
</comment>
<dbReference type="EMBL" id="VIGI01000012">
    <property type="protein sequence ID" value="KAB8293381.1"/>
    <property type="molecule type" value="Genomic_DNA"/>
</dbReference>
<gene>
    <name evidence="2" type="ORF">EYC80_007701</name>
</gene>
<keyword evidence="1" id="KW-0472">Membrane</keyword>
<accession>A0A5N6JWR1</accession>
<evidence type="ECO:0000313" key="3">
    <source>
        <dbReference type="Proteomes" id="UP000326757"/>
    </source>
</evidence>
<evidence type="ECO:0000256" key="1">
    <source>
        <dbReference type="SAM" id="Phobius"/>
    </source>
</evidence>
<evidence type="ECO:0000313" key="2">
    <source>
        <dbReference type="EMBL" id="KAB8293381.1"/>
    </source>
</evidence>
<reference evidence="2 3" key="1">
    <citation type="submission" date="2019-06" db="EMBL/GenBank/DDBJ databases">
        <title>Genome Sequence of the Brown Rot Fungal Pathogen Monilinia laxa.</title>
        <authorList>
            <person name="De Miccolis Angelini R.M."/>
            <person name="Landi L."/>
            <person name="Abate D."/>
            <person name="Pollastro S."/>
            <person name="Romanazzi G."/>
            <person name="Faretra F."/>
        </authorList>
    </citation>
    <scope>NUCLEOTIDE SEQUENCE [LARGE SCALE GENOMIC DNA]</scope>
    <source>
        <strain evidence="2 3">Mlax316</strain>
    </source>
</reference>
<organism evidence="2 3">
    <name type="scientific">Monilinia laxa</name>
    <name type="common">Brown rot fungus</name>
    <name type="synonym">Sclerotinia laxa</name>
    <dbReference type="NCBI Taxonomy" id="61186"/>
    <lineage>
        <taxon>Eukaryota</taxon>
        <taxon>Fungi</taxon>
        <taxon>Dikarya</taxon>
        <taxon>Ascomycota</taxon>
        <taxon>Pezizomycotina</taxon>
        <taxon>Leotiomycetes</taxon>
        <taxon>Helotiales</taxon>
        <taxon>Sclerotiniaceae</taxon>
        <taxon>Monilinia</taxon>
    </lineage>
</organism>